<gene>
    <name evidence="2" type="ORF">LAESUDRAFT_378092</name>
</gene>
<sequence length="66" mass="7672">MVGRIEQQSVGKQREQKKRKSEKSRFITTSEPALDDWRSDTCEQQRKISCGLAGSRNRKTRCRDSV</sequence>
<evidence type="ECO:0000313" key="3">
    <source>
        <dbReference type="Proteomes" id="UP000076871"/>
    </source>
</evidence>
<dbReference type="EMBL" id="KV427646">
    <property type="protein sequence ID" value="KZT03218.1"/>
    <property type="molecule type" value="Genomic_DNA"/>
</dbReference>
<name>A0A165CQ54_9APHY</name>
<organism evidence="2 3">
    <name type="scientific">Laetiporus sulphureus 93-53</name>
    <dbReference type="NCBI Taxonomy" id="1314785"/>
    <lineage>
        <taxon>Eukaryota</taxon>
        <taxon>Fungi</taxon>
        <taxon>Dikarya</taxon>
        <taxon>Basidiomycota</taxon>
        <taxon>Agaricomycotina</taxon>
        <taxon>Agaricomycetes</taxon>
        <taxon>Polyporales</taxon>
        <taxon>Laetiporus</taxon>
    </lineage>
</organism>
<keyword evidence="3" id="KW-1185">Reference proteome</keyword>
<evidence type="ECO:0000256" key="1">
    <source>
        <dbReference type="SAM" id="MobiDB-lite"/>
    </source>
</evidence>
<dbReference type="GeneID" id="63819269"/>
<protein>
    <submittedName>
        <fullName evidence="2">Uncharacterized protein</fullName>
    </submittedName>
</protein>
<reference evidence="2 3" key="1">
    <citation type="journal article" date="2016" name="Mol. Biol. Evol.">
        <title>Comparative Genomics of Early-Diverging Mushroom-Forming Fungi Provides Insights into the Origins of Lignocellulose Decay Capabilities.</title>
        <authorList>
            <person name="Nagy L.G."/>
            <person name="Riley R."/>
            <person name="Tritt A."/>
            <person name="Adam C."/>
            <person name="Daum C."/>
            <person name="Floudas D."/>
            <person name="Sun H."/>
            <person name="Yadav J.S."/>
            <person name="Pangilinan J."/>
            <person name="Larsson K.H."/>
            <person name="Matsuura K."/>
            <person name="Barry K."/>
            <person name="Labutti K."/>
            <person name="Kuo R."/>
            <person name="Ohm R.A."/>
            <person name="Bhattacharya S.S."/>
            <person name="Shirouzu T."/>
            <person name="Yoshinaga Y."/>
            <person name="Martin F.M."/>
            <person name="Grigoriev I.V."/>
            <person name="Hibbett D.S."/>
        </authorList>
    </citation>
    <scope>NUCLEOTIDE SEQUENCE [LARGE SCALE GENOMIC DNA]</scope>
    <source>
        <strain evidence="2 3">93-53</strain>
    </source>
</reference>
<dbReference type="AlphaFoldDB" id="A0A165CQ54"/>
<dbReference type="Proteomes" id="UP000076871">
    <property type="component" value="Unassembled WGS sequence"/>
</dbReference>
<evidence type="ECO:0000313" key="2">
    <source>
        <dbReference type="EMBL" id="KZT03218.1"/>
    </source>
</evidence>
<feature type="compositionally biased region" description="Polar residues" evidence="1">
    <location>
        <begin position="1"/>
        <end position="11"/>
    </location>
</feature>
<dbReference type="RefSeq" id="XP_040760958.1">
    <property type="nucleotide sequence ID" value="XM_040902238.1"/>
</dbReference>
<accession>A0A165CQ54</accession>
<feature type="region of interest" description="Disordered" evidence="1">
    <location>
        <begin position="1"/>
        <end position="41"/>
    </location>
</feature>
<dbReference type="InParanoid" id="A0A165CQ54"/>
<proteinExistence type="predicted"/>